<dbReference type="InterPro" id="IPR050662">
    <property type="entry name" value="Sec-metab_biosynth-thioest"/>
</dbReference>
<gene>
    <name evidence="3" type="ORF">E5167_00675</name>
</gene>
<evidence type="ECO:0000313" key="4">
    <source>
        <dbReference type="Proteomes" id="UP000307657"/>
    </source>
</evidence>
<evidence type="ECO:0000256" key="1">
    <source>
        <dbReference type="SAM" id="SignalP"/>
    </source>
</evidence>
<dbReference type="Gene3D" id="3.60.15.10">
    <property type="entry name" value="Ribonuclease Z/Hydroxyacylglutathione hydrolase-like"/>
    <property type="match status" value="1"/>
</dbReference>
<evidence type="ECO:0000259" key="2">
    <source>
        <dbReference type="SMART" id="SM00849"/>
    </source>
</evidence>
<dbReference type="InterPro" id="IPR001279">
    <property type="entry name" value="Metallo-B-lactamas"/>
</dbReference>
<dbReference type="InterPro" id="IPR036866">
    <property type="entry name" value="RibonucZ/Hydroxyglut_hydro"/>
</dbReference>
<keyword evidence="4" id="KW-1185">Reference proteome</keyword>
<keyword evidence="1" id="KW-0732">Signal</keyword>
<organism evidence="3 4">
    <name type="scientific">Pontimicrobium aquaticum</name>
    <dbReference type="NCBI Taxonomy" id="2565367"/>
    <lineage>
        <taxon>Bacteria</taxon>
        <taxon>Pseudomonadati</taxon>
        <taxon>Bacteroidota</taxon>
        <taxon>Flavobacteriia</taxon>
        <taxon>Flavobacteriales</taxon>
        <taxon>Flavobacteriaceae</taxon>
        <taxon>Pontimicrobium</taxon>
    </lineage>
</organism>
<proteinExistence type="predicted"/>
<comment type="caution">
    <text evidence="3">The sequence shown here is derived from an EMBL/GenBank/DDBJ whole genome shotgun (WGS) entry which is preliminary data.</text>
</comment>
<dbReference type="SUPFAM" id="SSF56281">
    <property type="entry name" value="Metallo-hydrolase/oxidoreductase"/>
    <property type="match status" value="1"/>
</dbReference>
<evidence type="ECO:0000313" key="3">
    <source>
        <dbReference type="EMBL" id="TJY37801.1"/>
    </source>
</evidence>
<dbReference type="AlphaFoldDB" id="A0A4U0F071"/>
<sequence length="294" mass="33410">MKHFKITLLFMLTLTTNSIFAQLDLNKSKLEIEKVGENIYLFVQQTNIANPSSIVYSSPELSILIDPGFKQMQPIIKDSISALSGGDIKFTMASHFHTDHAQAMEDYYNTTTILLSSSQYKSTTDMDIKNVMSSNDKYHLKLGNEELEIHSFPNASGHTGSDALFFFKRANVLVVGDYLFQDMYPIIDVKGGGSIEGYFKNIEYILSLANNNTKIIPGHTSFKDVKNRYISKAEYSLHIKTLKESMSEINSMKSKGLSIQEAIKQGLPEKFKYFNEGMKYVSQDKWITFIYNNM</sequence>
<dbReference type="RefSeq" id="WP_136840003.1">
    <property type="nucleotide sequence ID" value="NZ_SUPL01000001.1"/>
</dbReference>
<feature type="chain" id="PRO_5020641804" description="Metallo-beta-lactamase domain-containing protein" evidence="1">
    <location>
        <begin position="22"/>
        <end position="294"/>
    </location>
</feature>
<name>A0A4U0F071_9FLAO</name>
<dbReference type="SMART" id="SM00849">
    <property type="entry name" value="Lactamase_B"/>
    <property type="match status" value="1"/>
</dbReference>
<feature type="signal peptide" evidence="1">
    <location>
        <begin position="1"/>
        <end position="21"/>
    </location>
</feature>
<dbReference type="OrthoDB" id="9769598at2"/>
<dbReference type="PANTHER" id="PTHR23131">
    <property type="entry name" value="ENDORIBONUCLEASE LACTB2"/>
    <property type="match status" value="1"/>
</dbReference>
<dbReference type="Proteomes" id="UP000307657">
    <property type="component" value="Unassembled WGS sequence"/>
</dbReference>
<dbReference type="Pfam" id="PF00753">
    <property type="entry name" value="Lactamase_B"/>
    <property type="match status" value="1"/>
</dbReference>
<feature type="domain" description="Metallo-beta-lactamase" evidence="2">
    <location>
        <begin position="50"/>
        <end position="219"/>
    </location>
</feature>
<dbReference type="EMBL" id="SUPL01000001">
    <property type="protein sequence ID" value="TJY37801.1"/>
    <property type="molecule type" value="Genomic_DNA"/>
</dbReference>
<reference evidence="3 4" key="1">
    <citation type="submission" date="2019-04" db="EMBL/GenBank/DDBJ databases">
        <title>Lacinutrix sp. nov., isolated from marine water.</title>
        <authorList>
            <person name="Kim W."/>
        </authorList>
    </citation>
    <scope>NUCLEOTIDE SEQUENCE [LARGE SCALE GENOMIC DNA]</scope>
    <source>
        <strain evidence="3 4">CAU 1491</strain>
    </source>
</reference>
<protein>
    <recommendedName>
        <fullName evidence="2">Metallo-beta-lactamase domain-containing protein</fullName>
    </recommendedName>
</protein>
<accession>A0A4U0F071</accession>